<proteinExistence type="predicted"/>
<protein>
    <submittedName>
        <fullName evidence="1">MtaD</fullName>
    </submittedName>
</protein>
<dbReference type="AlphaFoldDB" id="F8TTM3"/>
<feature type="non-terminal residue" evidence="1">
    <location>
        <position position="149"/>
    </location>
</feature>
<organism evidence="1">
    <name type="scientific">uncultured Acidobacteria bacterium A12</name>
    <dbReference type="NCBI Taxonomy" id="1036855"/>
    <lineage>
        <taxon>Bacteria</taxon>
        <taxon>Pseudomonadati</taxon>
        <taxon>Acidobacteriota</taxon>
        <taxon>environmental samples</taxon>
    </lineage>
</organism>
<reference evidence="1" key="1">
    <citation type="journal article" date="2011" name="FEMS Microbiol. Ecol.">
        <title>Polyketide synthase pathways identified from a metagenomic library are derived from soil Acidobacteria.</title>
        <authorList>
            <person name="Parsley L.C."/>
            <person name="Linneman J."/>
            <person name="Goode A.M."/>
            <person name="Becklund K."/>
            <person name="George I."/>
            <person name="Goodman R.M."/>
            <person name="Lopanik N.B."/>
            <person name="Liles M.R."/>
        </authorList>
    </citation>
    <scope>NUCLEOTIDE SEQUENCE</scope>
</reference>
<dbReference type="Gene3D" id="3.30.70.3290">
    <property type="match status" value="1"/>
</dbReference>
<accession>F8TTM3</accession>
<sequence length="149" mass="15845">MVAQYASHLSADDSWQLADVCHTTNVGRVEFSERVAIVARYRDQLLDKLRLLTLESDWRSLAGSLAFAGSGGSTGVTTDSHLEAAVDRLEPTAQQLLRQAVQGQVDAQFATGQSPVVGNTTSLSGEARVELLATDVSAWARGAAVEDVS</sequence>
<dbReference type="EMBL" id="JF342592">
    <property type="protein sequence ID" value="AEH26534.1"/>
    <property type="molecule type" value="Genomic_DNA"/>
</dbReference>
<dbReference type="Pfam" id="PF22621">
    <property type="entry name" value="CurL-like_PKS_C"/>
    <property type="match status" value="1"/>
</dbReference>
<evidence type="ECO:0000313" key="1">
    <source>
        <dbReference type="EMBL" id="AEH26534.1"/>
    </source>
</evidence>
<name>F8TTM3_9BACT</name>